<evidence type="ECO:0000313" key="4">
    <source>
        <dbReference type="WBParaSite" id="Csp11.Scaffold574.g4399.t1"/>
    </source>
</evidence>
<proteinExistence type="predicted"/>
<dbReference type="AlphaFoldDB" id="A0A1I7TBS5"/>
<evidence type="ECO:0000313" key="3">
    <source>
        <dbReference type="Proteomes" id="UP000095282"/>
    </source>
</evidence>
<accession>A0A1I7TBS5</accession>
<evidence type="ECO:0000256" key="2">
    <source>
        <dbReference type="ARBA" id="ARBA00022737"/>
    </source>
</evidence>
<keyword evidence="2" id="KW-0677">Repeat</keyword>
<dbReference type="PANTHER" id="PTHR46093:SF18">
    <property type="entry name" value="FIBRONECTIN TYPE-III DOMAIN-CONTAINING PROTEIN"/>
    <property type="match status" value="1"/>
</dbReference>
<name>A0A1I7TBS5_9PELO</name>
<organism evidence="3 4">
    <name type="scientific">Caenorhabditis tropicalis</name>
    <dbReference type="NCBI Taxonomy" id="1561998"/>
    <lineage>
        <taxon>Eukaryota</taxon>
        <taxon>Metazoa</taxon>
        <taxon>Ecdysozoa</taxon>
        <taxon>Nematoda</taxon>
        <taxon>Chromadorea</taxon>
        <taxon>Rhabditida</taxon>
        <taxon>Rhabditina</taxon>
        <taxon>Rhabditomorpha</taxon>
        <taxon>Rhabditoidea</taxon>
        <taxon>Rhabditidae</taxon>
        <taxon>Peloderinae</taxon>
        <taxon>Caenorhabditis</taxon>
    </lineage>
</organism>
<dbReference type="InterPro" id="IPR015915">
    <property type="entry name" value="Kelch-typ_b-propeller"/>
</dbReference>
<dbReference type="SUPFAM" id="SSF117281">
    <property type="entry name" value="Kelch motif"/>
    <property type="match status" value="1"/>
</dbReference>
<sequence length="318" mass="35574">MQRAAKYLYIIGGCALASEREPIRTIERIHVEKLANNPPSVKIISRNYAELALPRRSPSCFLTENRQNILISGGCTAPNEHTDTMEILRITEENGESQLLAEKLEIGASCSGFDVETSSPQKPIFGGFEAHSCLDKVQVVTESTWKCEKLAKKLPKIKNSTVLEVKREEFLMFGGWEDEQRTSKAIRRIKFNENFTDYSVDFAGFLPYPVEGHSCTRIGSSVLLIGGFDGCFVIDTIIKYDLETKKSEVIPTKLREKRENHVSAVLSDKYLVVAGGWNSRKALDDVEVFCIKEGAELERCHVEGSLLTARNRPTGVPL</sequence>
<dbReference type="PANTHER" id="PTHR46093">
    <property type="entry name" value="ACYL-COA-BINDING DOMAIN-CONTAINING PROTEIN 5"/>
    <property type="match status" value="1"/>
</dbReference>
<evidence type="ECO:0000256" key="1">
    <source>
        <dbReference type="ARBA" id="ARBA00022441"/>
    </source>
</evidence>
<dbReference type="WBParaSite" id="Csp11.Scaffold574.g4399.t1">
    <property type="protein sequence ID" value="Csp11.Scaffold574.g4399.t1"/>
    <property type="gene ID" value="Csp11.Scaffold574.g4399"/>
</dbReference>
<dbReference type="eggNOG" id="ENOG502SGIW">
    <property type="taxonomic scope" value="Eukaryota"/>
</dbReference>
<dbReference type="Gene3D" id="2.120.10.80">
    <property type="entry name" value="Kelch-type beta propeller"/>
    <property type="match status" value="2"/>
</dbReference>
<dbReference type="Proteomes" id="UP000095282">
    <property type="component" value="Unplaced"/>
</dbReference>
<keyword evidence="3" id="KW-1185">Reference proteome</keyword>
<dbReference type="Pfam" id="PF24681">
    <property type="entry name" value="Kelch_KLHDC2_KLHL20_DRC7"/>
    <property type="match status" value="1"/>
</dbReference>
<reference evidence="4" key="1">
    <citation type="submission" date="2016-11" db="UniProtKB">
        <authorList>
            <consortium name="WormBaseParasite"/>
        </authorList>
    </citation>
    <scope>IDENTIFICATION</scope>
</reference>
<keyword evidence="1" id="KW-0880">Kelch repeat</keyword>
<protein>
    <submittedName>
        <fullName evidence="4">Uncharacterized protein</fullName>
    </submittedName>
</protein>